<dbReference type="PANTHER" id="PTHR43640">
    <property type="entry name" value="OS07G0260300 PROTEIN"/>
    <property type="match status" value="1"/>
</dbReference>
<evidence type="ECO:0000313" key="2">
    <source>
        <dbReference type="EMBL" id="MBE9116584.1"/>
    </source>
</evidence>
<dbReference type="GO" id="GO:0016491">
    <property type="term" value="F:oxidoreductase activity"/>
    <property type="evidence" value="ECO:0007669"/>
    <property type="project" value="InterPro"/>
</dbReference>
<feature type="domain" description="Thioredoxin" evidence="1">
    <location>
        <begin position="9"/>
        <end position="165"/>
    </location>
</feature>
<dbReference type="Pfam" id="PF00578">
    <property type="entry name" value="AhpC-TSA"/>
    <property type="match status" value="1"/>
</dbReference>
<protein>
    <submittedName>
        <fullName evidence="2">Thioredoxin family protein</fullName>
    </submittedName>
</protein>
<dbReference type="RefSeq" id="WP_194029690.1">
    <property type="nucleotide sequence ID" value="NZ_JADEWZ010000015.1"/>
</dbReference>
<organism evidence="2 3">
    <name type="scientific">Lusitaniella coriacea LEGE 07157</name>
    <dbReference type="NCBI Taxonomy" id="945747"/>
    <lineage>
        <taxon>Bacteria</taxon>
        <taxon>Bacillati</taxon>
        <taxon>Cyanobacteriota</taxon>
        <taxon>Cyanophyceae</taxon>
        <taxon>Spirulinales</taxon>
        <taxon>Lusitaniellaceae</taxon>
        <taxon>Lusitaniella</taxon>
    </lineage>
</organism>
<keyword evidence="3" id="KW-1185">Reference proteome</keyword>
<dbReference type="InterPro" id="IPR013766">
    <property type="entry name" value="Thioredoxin_domain"/>
</dbReference>
<dbReference type="CDD" id="cd02969">
    <property type="entry name" value="PRX_like1"/>
    <property type="match status" value="1"/>
</dbReference>
<proteinExistence type="predicted"/>
<dbReference type="AlphaFoldDB" id="A0A8J7J2V2"/>
<dbReference type="InterPro" id="IPR000866">
    <property type="entry name" value="AhpC/TSA"/>
</dbReference>
<sequence length="191" mass="21073">MVLTPSTMLPLSTPAPPFQLPDVVSGETISLDTFAGKQALLVMFICRHCPFVKHIQHELARIGEDYANTELGIVAISANDAANYPDDAPDKLKALAQELAFKFPLCYDETQAVAKAYTAACTPDFFLFDAEKRLVYRGQLDDSRPSNDKPVNGKDLREAIARLLANQPIDTDQKPSIGCNIKWKSGNEPEY</sequence>
<reference evidence="2" key="1">
    <citation type="submission" date="2020-10" db="EMBL/GenBank/DDBJ databases">
        <authorList>
            <person name="Castelo-Branco R."/>
            <person name="Eusebio N."/>
            <person name="Adriana R."/>
            <person name="Vieira A."/>
            <person name="Brugerolle De Fraissinette N."/>
            <person name="Rezende De Castro R."/>
            <person name="Schneider M.P."/>
            <person name="Vasconcelos V."/>
            <person name="Leao P.N."/>
        </authorList>
    </citation>
    <scope>NUCLEOTIDE SEQUENCE</scope>
    <source>
        <strain evidence="2">LEGE 07157</strain>
    </source>
</reference>
<gene>
    <name evidence="2" type="ORF">IQ249_11800</name>
</gene>
<dbReference type="PROSITE" id="PS51352">
    <property type="entry name" value="THIOREDOXIN_2"/>
    <property type="match status" value="1"/>
</dbReference>
<name>A0A8J7J2V2_9CYAN</name>
<dbReference type="SUPFAM" id="SSF52833">
    <property type="entry name" value="Thioredoxin-like"/>
    <property type="match status" value="1"/>
</dbReference>
<dbReference type="InterPro" id="IPR047262">
    <property type="entry name" value="PRX-like1"/>
</dbReference>
<accession>A0A8J7J2V2</accession>
<dbReference type="Proteomes" id="UP000654482">
    <property type="component" value="Unassembled WGS sequence"/>
</dbReference>
<dbReference type="InterPro" id="IPR036249">
    <property type="entry name" value="Thioredoxin-like_sf"/>
</dbReference>
<dbReference type="EMBL" id="JADEWZ010000015">
    <property type="protein sequence ID" value="MBE9116584.1"/>
    <property type="molecule type" value="Genomic_DNA"/>
</dbReference>
<evidence type="ECO:0000313" key="3">
    <source>
        <dbReference type="Proteomes" id="UP000654482"/>
    </source>
</evidence>
<dbReference type="PANTHER" id="PTHR43640:SF1">
    <property type="entry name" value="THIOREDOXIN-DEPENDENT PEROXIREDOXIN"/>
    <property type="match status" value="1"/>
</dbReference>
<comment type="caution">
    <text evidence="2">The sequence shown here is derived from an EMBL/GenBank/DDBJ whole genome shotgun (WGS) entry which is preliminary data.</text>
</comment>
<dbReference type="Gene3D" id="3.40.30.10">
    <property type="entry name" value="Glutaredoxin"/>
    <property type="match status" value="1"/>
</dbReference>
<dbReference type="GO" id="GO:0016209">
    <property type="term" value="F:antioxidant activity"/>
    <property type="evidence" value="ECO:0007669"/>
    <property type="project" value="InterPro"/>
</dbReference>
<evidence type="ECO:0000259" key="1">
    <source>
        <dbReference type="PROSITE" id="PS51352"/>
    </source>
</evidence>